<dbReference type="AlphaFoldDB" id="A0A3N6RPH9"/>
<dbReference type="InterPro" id="IPR021373">
    <property type="entry name" value="DUF2993"/>
</dbReference>
<reference evidence="1 2" key="1">
    <citation type="journal article" date="2018" name="ACS Chem. Biol.">
        <title>Ketoreductase domain dysfunction expands chemodiversity: malyngamide biosynthesis in the cyanobacterium Okeania hirsuta.</title>
        <authorList>
            <person name="Moss N.A."/>
            <person name="Leao T."/>
            <person name="Rankin M."/>
            <person name="McCullough T.M."/>
            <person name="Qu P."/>
            <person name="Korobeynikov A."/>
            <person name="Smith J.L."/>
            <person name="Gerwick L."/>
            <person name="Gerwick W.H."/>
        </authorList>
    </citation>
    <scope>NUCLEOTIDE SEQUENCE [LARGE SCALE GENOMIC DNA]</scope>
    <source>
        <strain evidence="1 2">PAB10Feb10-1</strain>
    </source>
</reference>
<evidence type="ECO:0000313" key="2">
    <source>
        <dbReference type="Proteomes" id="UP000269154"/>
    </source>
</evidence>
<sequence>MVSLMNKNLPEVNQISDSDVAIRSQDEISTTRKSRIVSRFLSPALKFWLKSQLEQVEQLKVLIEGGDRQILTGKIPQVSVAASNVVFRGLNLTQIDLSATGIKINIGQVIKGKPLQILESFPLFGKLKLLQSDFNTSLQSPLLAQAVVEFLTPLLPPDFLEQLEQPISLYDQKAEFFTDRINLFANFLSTSDEKISLTLHTDLKLASSSELLLDNLEIQILHKASYDFSNNIKIDLGSDVELKELTLNSGQLSCEGRLTVNP</sequence>
<gene>
    <name evidence="1" type="ORF">D5R40_04390</name>
</gene>
<comment type="caution">
    <text evidence="1">The sequence shown here is derived from an EMBL/GenBank/DDBJ whole genome shotgun (WGS) entry which is preliminary data.</text>
</comment>
<keyword evidence="2" id="KW-1185">Reference proteome</keyword>
<dbReference type="Pfam" id="PF11209">
    <property type="entry name" value="LmeA"/>
    <property type="match status" value="1"/>
</dbReference>
<protein>
    <submittedName>
        <fullName evidence="1">DUF2993 domain-containing protein</fullName>
    </submittedName>
</protein>
<organism evidence="1 2">
    <name type="scientific">Okeania hirsuta</name>
    <dbReference type="NCBI Taxonomy" id="1458930"/>
    <lineage>
        <taxon>Bacteria</taxon>
        <taxon>Bacillati</taxon>
        <taxon>Cyanobacteriota</taxon>
        <taxon>Cyanophyceae</taxon>
        <taxon>Oscillatoriophycideae</taxon>
        <taxon>Oscillatoriales</taxon>
        <taxon>Microcoleaceae</taxon>
        <taxon>Okeania</taxon>
    </lineage>
</organism>
<dbReference type="EMBL" id="RCBY01000014">
    <property type="protein sequence ID" value="RQH53412.1"/>
    <property type="molecule type" value="Genomic_DNA"/>
</dbReference>
<name>A0A3N6RPH9_9CYAN</name>
<dbReference type="Proteomes" id="UP000269154">
    <property type="component" value="Unassembled WGS sequence"/>
</dbReference>
<accession>A0A3N6RPH9</accession>
<proteinExistence type="predicted"/>
<evidence type="ECO:0000313" key="1">
    <source>
        <dbReference type="EMBL" id="RQH53412.1"/>
    </source>
</evidence>